<dbReference type="PANTHER" id="PTHR45527">
    <property type="entry name" value="NONRIBOSOMAL PEPTIDE SYNTHETASE"/>
    <property type="match status" value="1"/>
</dbReference>
<dbReference type="SUPFAM" id="SSF56801">
    <property type="entry name" value="Acetyl-CoA synthetase-like"/>
    <property type="match status" value="1"/>
</dbReference>
<dbReference type="GO" id="GO:0031177">
    <property type="term" value="F:phosphopantetheine binding"/>
    <property type="evidence" value="ECO:0007669"/>
    <property type="project" value="TreeGrafter"/>
</dbReference>
<reference evidence="2" key="2">
    <citation type="submission" date="2021-03" db="EMBL/GenBank/DDBJ databases">
        <authorList>
            <person name="Alouane T."/>
            <person name="Langin T."/>
            <person name="Bonhomme L."/>
        </authorList>
    </citation>
    <scope>NUCLEOTIDE SEQUENCE</scope>
    <source>
        <strain evidence="2">MDC_Fg202</strain>
    </source>
</reference>
<dbReference type="GO" id="GO:0005737">
    <property type="term" value="C:cytoplasm"/>
    <property type="evidence" value="ECO:0007669"/>
    <property type="project" value="TreeGrafter"/>
</dbReference>
<dbReference type="EMBL" id="CAJPIJ010000185">
    <property type="protein sequence ID" value="CAG2007119.1"/>
    <property type="molecule type" value="Genomic_DNA"/>
</dbReference>
<evidence type="ECO:0000313" key="2">
    <source>
        <dbReference type="EMBL" id="CAG2007119.1"/>
    </source>
</evidence>
<dbReference type="InterPro" id="IPR045851">
    <property type="entry name" value="AMP-bd_C_sf"/>
</dbReference>
<dbReference type="AlphaFoldDB" id="A0A4E9DI58"/>
<protein>
    <submittedName>
        <fullName evidence="3">Uncharacterized protein</fullName>
    </submittedName>
</protein>
<gene>
    <name evidence="3" type="ORF">FUG_LOCUS202877</name>
    <name evidence="2" type="ORF">MDCFG202_LOCUS534591</name>
</gene>
<evidence type="ECO:0000256" key="1">
    <source>
        <dbReference type="ARBA" id="ARBA00022598"/>
    </source>
</evidence>
<dbReference type="GO" id="GO:0016874">
    <property type="term" value="F:ligase activity"/>
    <property type="evidence" value="ECO:0007669"/>
    <property type="project" value="UniProtKB-KW"/>
</dbReference>
<organism evidence="3">
    <name type="scientific">Gibberella zeae</name>
    <name type="common">Wheat head blight fungus</name>
    <name type="synonym">Fusarium graminearum</name>
    <dbReference type="NCBI Taxonomy" id="5518"/>
    <lineage>
        <taxon>Eukaryota</taxon>
        <taxon>Fungi</taxon>
        <taxon>Dikarya</taxon>
        <taxon>Ascomycota</taxon>
        <taxon>Pezizomycotina</taxon>
        <taxon>Sordariomycetes</taxon>
        <taxon>Hypocreomycetidae</taxon>
        <taxon>Hypocreales</taxon>
        <taxon>Nectriaceae</taxon>
        <taxon>Fusarium</taxon>
    </lineage>
</organism>
<dbReference type="Gene3D" id="3.30.300.30">
    <property type="match status" value="1"/>
</dbReference>
<dbReference type="Gene3D" id="2.30.38.10">
    <property type="entry name" value="Luciferase, Domain 3"/>
    <property type="match status" value="1"/>
</dbReference>
<dbReference type="EMBL" id="CAAKMV010000123">
    <property type="protein sequence ID" value="VIO56240.1"/>
    <property type="molecule type" value="Genomic_DNA"/>
</dbReference>
<dbReference type="GO" id="GO:0044550">
    <property type="term" value="P:secondary metabolite biosynthetic process"/>
    <property type="evidence" value="ECO:0007669"/>
    <property type="project" value="TreeGrafter"/>
</dbReference>
<dbReference type="Proteomes" id="UP000746612">
    <property type="component" value="Unassembled WGS sequence"/>
</dbReference>
<name>A0A4E9DI58_GIBZA</name>
<dbReference type="PANTHER" id="PTHR45527:SF3">
    <property type="entry name" value="SIDEROPHORE SYNTHETASE (EUROFUNG)"/>
    <property type="match status" value="1"/>
</dbReference>
<dbReference type="GO" id="GO:0043041">
    <property type="term" value="P:amino acid activation for nonribosomal peptide biosynthetic process"/>
    <property type="evidence" value="ECO:0007669"/>
    <property type="project" value="TreeGrafter"/>
</dbReference>
<keyword evidence="1" id="KW-0436">Ligase</keyword>
<accession>A0A4E9DI58</accession>
<sequence length="171" mass="19023">MPADTSKPAAIGAVRELLIEGPILARGYLNNPGKTPSLFIEDLPWMKDFRPAGDLVQYNLDGTFRFIRQKDTQAKLQGQRLDLGEVEFRTRQCLSEVHNVVAKVIVPSGSNANSLLVAFVHLTMTSDDSNNMFLSPAEELLAIFSDAQTKLKGMVPGYIVPRLFRIVFIPY</sequence>
<evidence type="ECO:0000313" key="3">
    <source>
        <dbReference type="EMBL" id="VIO56240.1"/>
    </source>
</evidence>
<reference evidence="3" key="1">
    <citation type="submission" date="2019-04" db="EMBL/GenBank/DDBJ databases">
        <authorList>
            <person name="Melise S."/>
            <person name="Noan J."/>
            <person name="Okalmin O."/>
        </authorList>
    </citation>
    <scope>NUCLEOTIDE SEQUENCE</scope>
    <source>
        <strain evidence="3">FN9</strain>
    </source>
</reference>
<proteinExistence type="predicted"/>